<keyword evidence="1" id="KW-1133">Transmembrane helix</keyword>
<accession>A0A424Y9X3</accession>
<dbReference type="InterPro" id="IPR025918">
    <property type="entry name" value="YIEGIA"/>
</dbReference>
<keyword evidence="1" id="KW-0812">Transmembrane</keyword>
<dbReference type="Pfam" id="PF14045">
    <property type="entry name" value="YIEGIA"/>
    <property type="match status" value="1"/>
</dbReference>
<evidence type="ECO:0008006" key="4">
    <source>
        <dbReference type="Google" id="ProtNLM"/>
    </source>
</evidence>
<proteinExistence type="predicted"/>
<evidence type="ECO:0000313" key="2">
    <source>
        <dbReference type="EMBL" id="RQD73216.1"/>
    </source>
</evidence>
<feature type="transmembrane region" description="Helical" evidence="1">
    <location>
        <begin position="6"/>
        <end position="25"/>
    </location>
</feature>
<dbReference type="Proteomes" id="UP000285138">
    <property type="component" value="Unassembled WGS sequence"/>
</dbReference>
<comment type="caution">
    <text evidence="2">The sequence shown here is derived from an EMBL/GenBank/DDBJ whole genome shotgun (WGS) entry which is preliminary data.</text>
</comment>
<name>A0A424Y9X3_9FIRM</name>
<evidence type="ECO:0000313" key="3">
    <source>
        <dbReference type="Proteomes" id="UP000285138"/>
    </source>
</evidence>
<keyword evidence="1" id="KW-0472">Membrane</keyword>
<feature type="transmembrane region" description="Helical" evidence="1">
    <location>
        <begin position="37"/>
        <end position="59"/>
    </location>
</feature>
<evidence type="ECO:0000256" key="1">
    <source>
        <dbReference type="SAM" id="Phobius"/>
    </source>
</evidence>
<sequence>MPPFFVTIVTGVILGTLARFFMLKIDYRQYPSYPHGVVTHVSLGFIASTLGAVALPALLEREFAAVSFLALAAQQFREVRTTEREMLLHLDKSELVQRGPDYIEGIARVFESRNYLVILTALLVSTTTHFFNPPVGIISSILAVAAGNRLMTGRRIKDIARVRSGEIRFEGPNVFVENIHIMNLGGEETKETILKRGLGVIIEPFNDNERETLANNGQRMALAHEAASQLGVYKDVDTPEFTPLVRRDKDTGRIGMLILPIERDIEFLITAMKGVPVLESATGKPLKSRAGKKAED</sequence>
<gene>
    <name evidence="2" type="ORF">D5R97_09760</name>
</gene>
<reference evidence="2 3" key="1">
    <citation type="submission" date="2018-08" db="EMBL/GenBank/DDBJ databases">
        <title>The metabolism and importance of syntrophic acetate oxidation coupled to methane or sulfide production in haloalkaline environments.</title>
        <authorList>
            <person name="Timmers P.H.A."/>
            <person name="Vavourakis C.D."/>
            <person name="Sorokin D.Y."/>
            <person name="Sinninghe Damste J.S."/>
            <person name="Muyzer G."/>
            <person name="Stams A.J.M."/>
            <person name="Plugge C.M."/>
        </authorList>
    </citation>
    <scope>NUCLEOTIDE SEQUENCE [LARGE SCALE GENOMIC DNA]</scope>
    <source>
        <strain evidence="2">MSAO_Bac1</strain>
    </source>
</reference>
<dbReference type="AlphaFoldDB" id="A0A424Y9X3"/>
<protein>
    <recommendedName>
        <fullName evidence="4">YIEGIA protein</fullName>
    </recommendedName>
</protein>
<organism evidence="2 3">
    <name type="scientific">Candidatus Syntrophonatronum acetioxidans</name>
    <dbReference type="NCBI Taxonomy" id="1795816"/>
    <lineage>
        <taxon>Bacteria</taxon>
        <taxon>Bacillati</taxon>
        <taxon>Bacillota</taxon>
        <taxon>Clostridia</taxon>
        <taxon>Eubacteriales</taxon>
        <taxon>Syntrophomonadaceae</taxon>
        <taxon>Candidatus Syntrophonatronum</taxon>
    </lineage>
</organism>
<dbReference type="EMBL" id="QZAA01000271">
    <property type="protein sequence ID" value="RQD73216.1"/>
    <property type="molecule type" value="Genomic_DNA"/>
</dbReference>